<sequence length="249" mass="26390">MSMAIAASCGSLNALTLGLPTRAAVPDAKGALPKQMFIGRGAVSAKIKQRFATDIESISMLAILRPATTGLAESRRFPEILVLGLHVPSGAAVPVEVIDHIAAQRQGGIVFVCVRDGGPLPDAETGEPIASDAEQCAFAVRRNVPVKPGHTPITKVHAGAWRPAAGSRLTVYGTTMEELWDSLCAQTIADDIDGSDIDARIAARERATFLESEYAKAKAAHARARTTEQRNAAYGKMLAIRKELAQLKV</sequence>
<name>A0A4P6DWW1_9BIFI</name>
<dbReference type="Pfam" id="PF14335">
    <property type="entry name" value="DUF4391"/>
    <property type="match status" value="1"/>
</dbReference>
<gene>
    <name evidence="1" type="ORF">ESN35_07180</name>
</gene>
<dbReference type="EMBL" id="CP035464">
    <property type="protein sequence ID" value="QAY33214.1"/>
    <property type="molecule type" value="Genomic_DNA"/>
</dbReference>
<protein>
    <submittedName>
        <fullName evidence="1">DUF4391 family protein</fullName>
    </submittedName>
</protein>
<dbReference type="AlphaFoldDB" id="A0A4P6DWW1"/>
<evidence type="ECO:0000313" key="1">
    <source>
        <dbReference type="EMBL" id="QAY33214.1"/>
    </source>
</evidence>
<dbReference type="Proteomes" id="UP000293589">
    <property type="component" value="Chromosome"/>
</dbReference>
<accession>A0A4P6DWW1</accession>
<organism evidence="1 2">
    <name type="scientific">Bifidobacterium pullorum subsp. gallinarum</name>
    <dbReference type="NCBI Taxonomy" id="78344"/>
    <lineage>
        <taxon>Bacteria</taxon>
        <taxon>Bacillati</taxon>
        <taxon>Actinomycetota</taxon>
        <taxon>Actinomycetes</taxon>
        <taxon>Bifidobacteriales</taxon>
        <taxon>Bifidobacteriaceae</taxon>
        <taxon>Bifidobacterium</taxon>
    </lineage>
</organism>
<dbReference type="KEGG" id="bgx:ESN35_07180"/>
<dbReference type="InterPro" id="IPR025503">
    <property type="entry name" value="DUF4391"/>
</dbReference>
<reference evidence="1 2" key="1">
    <citation type="submission" date="2019-01" db="EMBL/GenBank/DDBJ databases">
        <title>Complete genome sequence of Bifidobacterium gallinarum CACC 514.</title>
        <authorList>
            <person name="Jung M."/>
        </authorList>
    </citation>
    <scope>NUCLEOTIDE SEQUENCE [LARGE SCALE GENOMIC DNA]</scope>
    <source>
        <strain evidence="1 2">CACC 514</strain>
    </source>
</reference>
<evidence type="ECO:0000313" key="2">
    <source>
        <dbReference type="Proteomes" id="UP000293589"/>
    </source>
</evidence>
<proteinExistence type="predicted"/>